<feature type="compositionally biased region" description="Low complexity" evidence="1">
    <location>
        <begin position="248"/>
        <end position="258"/>
    </location>
</feature>
<dbReference type="EMBL" id="ML995857">
    <property type="protein sequence ID" value="KAF2767345.1"/>
    <property type="molecule type" value="Genomic_DNA"/>
</dbReference>
<proteinExistence type="predicted"/>
<name>A0A6G1L3D4_9PEZI</name>
<keyword evidence="3" id="KW-1185">Reference proteome</keyword>
<organism evidence="2 3">
    <name type="scientific">Teratosphaeria nubilosa</name>
    <dbReference type="NCBI Taxonomy" id="161662"/>
    <lineage>
        <taxon>Eukaryota</taxon>
        <taxon>Fungi</taxon>
        <taxon>Dikarya</taxon>
        <taxon>Ascomycota</taxon>
        <taxon>Pezizomycotina</taxon>
        <taxon>Dothideomycetes</taxon>
        <taxon>Dothideomycetidae</taxon>
        <taxon>Mycosphaerellales</taxon>
        <taxon>Teratosphaeriaceae</taxon>
        <taxon>Teratosphaeria</taxon>
    </lineage>
</organism>
<accession>A0A6G1L3D4</accession>
<dbReference type="PANTHER" id="PTHR28142:SF1">
    <property type="entry name" value="MITOCHONDRIAL INNER MEMBRANE I-AAA PROTEASE SUPERCOMPLEX SUBUNIT MGR3-RELATED"/>
    <property type="match status" value="1"/>
</dbReference>
<dbReference type="InterPro" id="IPR011990">
    <property type="entry name" value="TPR-like_helical_dom_sf"/>
</dbReference>
<protein>
    <recommendedName>
        <fullName evidence="4">TPR-like protein</fullName>
    </recommendedName>
</protein>
<evidence type="ECO:0000256" key="1">
    <source>
        <dbReference type="SAM" id="MobiDB-lite"/>
    </source>
</evidence>
<dbReference type="GO" id="GO:0031942">
    <property type="term" value="C:i-AAA complex"/>
    <property type="evidence" value="ECO:0007669"/>
    <property type="project" value="TreeGrafter"/>
</dbReference>
<dbReference type="InterPro" id="IPR019734">
    <property type="entry name" value="TPR_rpt"/>
</dbReference>
<dbReference type="GO" id="GO:0051787">
    <property type="term" value="F:misfolded protein binding"/>
    <property type="evidence" value="ECO:0007669"/>
    <property type="project" value="TreeGrafter"/>
</dbReference>
<dbReference type="InterPro" id="IPR040201">
    <property type="entry name" value="Mrg3-like"/>
</dbReference>
<dbReference type="CDD" id="cd24145">
    <property type="entry name" value="Mgr3-like"/>
    <property type="match status" value="1"/>
</dbReference>
<feature type="compositionally biased region" description="Polar residues" evidence="1">
    <location>
        <begin position="259"/>
        <end position="274"/>
    </location>
</feature>
<sequence length="365" mass="41162">MIFYANILYQNYIIKSFHKFPEPVAKKLRKALYFTNTDLQPQEAMKLYKQALQVAEELEMDPFSDEIMGVKIQIAKLCEDVRVYPKAIQVLEILRNDSLDFLKQFGDLDHNKVKRTRVLGKVVAITNKLGELYARPEIYDRETAEERLVWAVETTLKEQQRRNNVQESEKMSDAQMSEVYGQWMTASEIGAALESLAHNYEEKDQHYLAAPLFLQALSLYPTQDCHSVVLMGNLASALAQQSPRAAAIAQQHASSQSITNTTPSQASSNPPTVSRESMIHNARTWAEKALDVAAGIKLPERNEECDVGCAVAMHNLGEFAEMLKDLDDARRKYEEALSLSRAIGFQEGVETSEERLRSLGQSKAG</sequence>
<gene>
    <name evidence="2" type="ORF">EJ03DRAFT_344568</name>
</gene>
<dbReference type="PANTHER" id="PTHR28142">
    <property type="entry name" value="MITOCHONDRIAL INNER MEMBRANE I-AAA PROTEASE SUPERCOMPLEX SUBUNIT MGR3-RELATED"/>
    <property type="match status" value="1"/>
</dbReference>
<dbReference type="SUPFAM" id="SSF48452">
    <property type="entry name" value="TPR-like"/>
    <property type="match status" value="1"/>
</dbReference>
<dbReference type="GO" id="GO:0006515">
    <property type="term" value="P:protein quality control for misfolded or incompletely synthesized proteins"/>
    <property type="evidence" value="ECO:0007669"/>
    <property type="project" value="TreeGrafter"/>
</dbReference>
<dbReference type="AlphaFoldDB" id="A0A6G1L3D4"/>
<reference evidence="2" key="1">
    <citation type="journal article" date="2020" name="Stud. Mycol.">
        <title>101 Dothideomycetes genomes: a test case for predicting lifestyles and emergence of pathogens.</title>
        <authorList>
            <person name="Haridas S."/>
            <person name="Albert R."/>
            <person name="Binder M."/>
            <person name="Bloem J."/>
            <person name="Labutti K."/>
            <person name="Salamov A."/>
            <person name="Andreopoulos B."/>
            <person name="Baker S."/>
            <person name="Barry K."/>
            <person name="Bills G."/>
            <person name="Bluhm B."/>
            <person name="Cannon C."/>
            <person name="Castanera R."/>
            <person name="Culley D."/>
            <person name="Daum C."/>
            <person name="Ezra D."/>
            <person name="Gonzalez J."/>
            <person name="Henrissat B."/>
            <person name="Kuo A."/>
            <person name="Liang C."/>
            <person name="Lipzen A."/>
            <person name="Lutzoni F."/>
            <person name="Magnuson J."/>
            <person name="Mondo S."/>
            <person name="Nolan M."/>
            <person name="Ohm R."/>
            <person name="Pangilinan J."/>
            <person name="Park H.-J."/>
            <person name="Ramirez L."/>
            <person name="Alfaro M."/>
            <person name="Sun H."/>
            <person name="Tritt A."/>
            <person name="Yoshinaga Y."/>
            <person name="Zwiers L.-H."/>
            <person name="Turgeon B."/>
            <person name="Goodwin S."/>
            <person name="Spatafora J."/>
            <person name="Crous P."/>
            <person name="Grigoriev I."/>
        </authorList>
    </citation>
    <scope>NUCLEOTIDE SEQUENCE</scope>
    <source>
        <strain evidence="2">CBS 116005</strain>
    </source>
</reference>
<dbReference type="OrthoDB" id="10050400at2759"/>
<feature type="region of interest" description="Disordered" evidence="1">
    <location>
        <begin position="248"/>
        <end position="274"/>
    </location>
</feature>
<dbReference type="Proteomes" id="UP000799436">
    <property type="component" value="Unassembled WGS sequence"/>
</dbReference>
<evidence type="ECO:0000313" key="3">
    <source>
        <dbReference type="Proteomes" id="UP000799436"/>
    </source>
</evidence>
<dbReference type="Gene3D" id="1.25.40.10">
    <property type="entry name" value="Tetratricopeptide repeat domain"/>
    <property type="match status" value="1"/>
</dbReference>
<evidence type="ECO:0008006" key="4">
    <source>
        <dbReference type="Google" id="ProtNLM"/>
    </source>
</evidence>
<evidence type="ECO:0000313" key="2">
    <source>
        <dbReference type="EMBL" id="KAF2767345.1"/>
    </source>
</evidence>
<dbReference type="SMART" id="SM00028">
    <property type="entry name" value="TPR"/>
    <property type="match status" value="2"/>
</dbReference>